<feature type="compositionally biased region" description="Basic residues" evidence="1">
    <location>
        <begin position="15"/>
        <end position="38"/>
    </location>
</feature>
<sequence length="1079" mass="120290">KKKKKKNKANEEKIKKKLRMKKRKKKQGLLNRQKRQKNNIKIGIDKKEKIRVLSSQSPADFARLLCDSVIRTKFGKEIKVPVYAQRKKTANAESAPKQNKANAVQTSRLRKKLSEPKNFPIHSILKNKKGVNSSGLGNLQTTDASLNGDQHHAQQQEKHVRFSEQDNVLVNGEKHCSPLGSPQMKSLCRVFSDVLAASAVVDISPEGNKLLESNEARVVAVNEDIVADCAVNGKARQPLMSQQFSDVHDVAIPPMSSNQSNHSKEKRTLDDFVDLNNSLQTYSNLNQVDSCCPTEPFNHFSNDSLKVINPCQLEGHDPQVVDDIREIGLNRTDASRDLPLGSAAVIQPTMIRNSNSELTTSSLPVDMVVNKSQLYPMTKPHNDVYTCDSHFRSPCPPKKDATGTIFSSTGSMKHLCQKDMDLREMRQMENPTAIFHGKRTSGNIIGLPLNSHGEYVQLRSSSQLGFDQLFKQQNLVLGPVGSFLVHQSFEPNSMDHLNLNGRIRPTVHLDQKKWFSEKSYSRDQSVLIPVPEFPDISQTEVRNRESVEKYEQFVSNLNVEANLLRAPCHGLREQNQSHSHSDRDTVEVVGASEHGFQSITQPTLRLMGKNFPVSRSNKENPGSGDSKIWSDKRIISDPGPPLRMSEETITKRWPRPEWATLATSGTSCENLMHSLETQKKPGTSDFYHWAVDPRTDHSHLDRRQFVMAGNGCHAVSFSHGYRLDPFSHQHAPEEWLIKASMAKKNFESGSESVKLGLQSPQAVCNPENVCQHLLLSSTHCKHSQSLSHCMTSTFPPSPAFQNPEHGKYVEFPMAKCSSQSLPHWLLNEGQHSETLKSAPLPFPDSVPKHQLCTKSGTNYAPSPPLTSIMPFPSFGQKSHACFSDLPTPSSLVHSPLIPSFPAAKFSSTSNTCHWNMRNVRDGMKSKCSFPKSSDFANKTRKRPSVDGNKFLKPMKRPNVCMQGDSRAPMGSKIGEQLHSCTDHISNMLQLRDCGDRTVKVNDLKEAHVNAYAPGTSNLDTGSRSRPIKLSAGAKHILKPSMNMDHDNSMPTHSTIPFTSGISSGKVPVSQKKPAKIYQF</sequence>
<feature type="region of interest" description="Disordered" evidence="1">
    <location>
        <begin position="933"/>
        <end position="968"/>
    </location>
</feature>
<feature type="region of interest" description="Disordered" evidence="1">
    <location>
        <begin position="612"/>
        <end position="645"/>
    </location>
</feature>
<feature type="compositionally biased region" description="Polar residues" evidence="1">
    <location>
        <begin position="130"/>
        <end position="140"/>
    </location>
</feature>
<keyword evidence="2" id="KW-0548">Nucleotidyltransferase</keyword>
<dbReference type="PANTHER" id="PTHR36892:SF1">
    <property type="entry name" value="OS05G0518200 PROTEIN"/>
    <property type="match status" value="1"/>
</dbReference>
<dbReference type="GO" id="GO:0016779">
    <property type="term" value="F:nucleotidyltransferase activity"/>
    <property type="evidence" value="ECO:0007669"/>
    <property type="project" value="UniProtKB-KW"/>
</dbReference>
<dbReference type="EMBL" id="GDJX01003551">
    <property type="protein sequence ID" value="JAT64385.1"/>
    <property type="molecule type" value="Transcribed_RNA"/>
</dbReference>
<feature type="non-terminal residue" evidence="2">
    <location>
        <position position="1"/>
    </location>
</feature>
<dbReference type="AlphaFoldDB" id="A0A1D1ZC00"/>
<feature type="compositionally biased region" description="Polar residues" evidence="1">
    <location>
        <begin position="96"/>
        <end position="107"/>
    </location>
</feature>
<feature type="region of interest" description="Disordered" evidence="1">
    <location>
        <begin position="87"/>
        <end position="140"/>
    </location>
</feature>
<dbReference type="PANTHER" id="PTHR36892">
    <property type="entry name" value="OS01G0201800 PROTEIN"/>
    <property type="match status" value="1"/>
</dbReference>
<protein>
    <submittedName>
        <fullName evidence="2">Putative nicotinate-nucleotide adenylyltransferase</fullName>
    </submittedName>
</protein>
<feature type="region of interest" description="Disordered" evidence="1">
    <location>
        <begin position="1"/>
        <end position="39"/>
    </location>
</feature>
<name>A0A1D1ZC00_9ARAE</name>
<accession>A0A1D1ZC00</accession>
<reference evidence="2" key="1">
    <citation type="submission" date="2015-07" db="EMBL/GenBank/DDBJ databases">
        <title>Transcriptome Assembly of Anthurium amnicola.</title>
        <authorList>
            <person name="Suzuki J."/>
        </authorList>
    </citation>
    <scope>NUCLEOTIDE SEQUENCE</scope>
</reference>
<evidence type="ECO:0000256" key="1">
    <source>
        <dbReference type="SAM" id="MobiDB-lite"/>
    </source>
</evidence>
<proteinExistence type="predicted"/>
<evidence type="ECO:0000313" key="2">
    <source>
        <dbReference type="EMBL" id="JAT64385.1"/>
    </source>
</evidence>
<gene>
    <name evidence="2" type="primary">nadD_16</name>
    <name evidence="2" type="ORF">g.58810</name>
</gene>
<organism evidence="2">
    <name type="scientific">Anthurium amnicola</name>
    <dbReference type="NCBI Taxonomy" id="1678845"/>
    <lineage>
        <taxon>Eukaryota</taxon>
        <taxon>Viridiplantae</taxon>
        <taxon>Streptophyta</taxon>
        <taxon>Embryophyta</taxon>
        <taxon>Tracheophyta</taxon>
        <taxon>Spermatophyta</taxon>
        <taxon>Magnoliopsida</taxon>
        <taxon>Liliopsida</taxon>
        <taxon>Araceae</taxon>
        <taxon>Pothoideae</taxon>
        <taxon>Potheae</taxon>
        <taxon>Anthurium</taxon>
    </lineage>
</organism>
<keyword evidence="2" id="KW-0808">Transferase</keyword>